<evidence type="ECO:0000256" key="6">
    <source>
        <dbReference type="SAM" id="Phobius"/>
    </source>
</evidence>
<comment type="caution">
    <text evidence="8">The sequence shown here is derived from an EMBL/GenBank/DDBJ whole genome shotgun (WGS) entry which is preliminary data.</text>
</comment>
<feature type="transmembrane region" description="Helical" evidence="6">
    <location>
        <begin position="363"/>
        <end position="383"/>
    </location>
</feature>
<organism evidence="8 9">
    <name type="scientific">Pseudomonas cuatrocienegasensis</name>
    <dbReference type="NCBI Taxonomy" id="543360"/>
    <lineage>
        <taxon>Bacteria</taxon>
        <taxon>Pseudomonadati</taxon>
        <taxon>Pseudomonadota</taxon>
        <taxon>Gammaproteobacteria</taxon>
        <taxon>Pseudomonadales</taxon>
        <taxon>Pseudomonadaceae</taxon>
        <taxon>Pseudomonas</taxon>
    </lineage>
</organism>
<feature type="transmembrane region" description="Helical" evidence="6">
    <location>
        <begin position="211"/>
        <end position="233"/>
    </location>
</feature>
<protein>
    <submittedName>
        <fullName evidence="8">Predicted arabinose efflux permease, MFS family</fullName>
    </submittedName>
</protein>
<feature type="transmembrane region" description="Helical" evidence="6">
    <location>
        <begin position="245"/>
        <end position="265"/>
    </location>
</feature>
<feature type="transmembrane region" description="Helical" evidence="6">
    <location>
        <begin position="168"/>
        <end position="190"/>
    </location>
</feature>
<feature type="transmembrane region" description="Helical" evidence="6">
    <location>
        <begin position="105"/>
        <end position="126"/>
    </location>
</feature>
<feature type="transmembrane region" description="Helical" evidence="6">
    <location>
        <begin position="138"/>
        <end position="156"/>
    </location>
</feature>
<evidence type="ECO:0000313" key="9">
    <source>
        <dbReference type="Proteomes" id="UP000198512"/>
    </source>
</evidence>
<feature type="domain" description="Major facilitator superfamily (MFS) profile" evidence="7">
    <location>
        <begin position="14"/>
        <end position="387"/>
    </location>
</feature>
<reference evidence="8 9" key="1">
    <citation type="submission" date="2016-10" db="EMBL/GenBank/DDBJ databases">
        <authorList>
            <person name="Varghese N."/>
            <person name="Submissions S."/>
        </authorList>
    </citation>
    <scope>NUCLEOTIDE SEQUENCE [LARGE SCALE GENOMIC DNA]</scope>
    <source>
        <strain evidence="8 9">CIP 109853</strain>
    </source>
</reference>
<name>A0ABY1BBB0_9PSED</name>
<dbReference type="Pfam" id="PF07690">
    <property type="entry name" value="MFS_1"/>
    <property type="match status" value="1"/>
</dbReference>
<evidence type="ECO:0000256" key="3">
    <source>
        <dbReference type="ARBA" id="ARBA00022692"/>
    </source>
</evidence>
<accession>A0ABY1BBB0</accession>
<comment type="subcellular location">
    <subcellularLocation>
        <location evidence="1">Cell membrane</location>
        <topology evidence="1">Multi-pass membrane protein</topology>
    </subcellularLocation>
</comment>
<sequence>MKVASHSAASAPINVTLLMCSVAIVGSNGLLLSPILSDVASSLVAPLNSAAIAMSSYGAGTALSALFLAPLIDRHGASWALKTGLIALILSLFGSSLAVSVTMLIVFQAFAGVGAGLVLPSAYALATKSTSPEFASQALGKVLIGWSLSLVAGVPLSALVTEYAGWRVAYLCLAVSATFIFGCLPWSSLYPNRNKNTASWSTPLRALKETGVRPLLTIGLAFTSSFYGTYAFVVQETHQVLQTSTAQAGIVVLMFGLGFAGASIANRWVDQVGPKKVLPWLLLINAVIFVCMALTMTSWLAFLAVAFCWGFANHLTLNSLVLLLSQSSEKQRGAILGLNSATTYVGLTTGTVVASLIYPAAGFRLILAIAATTQIAAALLAFYRIKT</sequence>
<feature type="transmembrane region" description="Helical" evidence="6">
    <location>
        <begin position="302"/>
        <end position="324"/>
    </location>
</feature>
<evidence type="ECO:0000256" key="5">
    <source>
        <dbReference type="ARBA" id="ARBA00023136"/>
    </source>
</evidence>
<feature type="transmembrane region" description="Helical" evidence="6">
    <location>
        <begin position="51"/>
        <end position="72"/>
    </location>
</feature>
<dbReference type="InterPro" id="IPR050189">
    <property type="entry name" value="MFS_Efflux_Transporters"/>
</dbReference>
<keyword evidence="5 6" id="KW-0472">Membrane</keyword>
<dbReference type="PROSITE" id="PS50850">
    <property type="entry name" value="MFS"/>
    <property type="match status" value="1"/>
</dbReference>
<keyword evidence="9" id="KW-1185">Reference proteome</keyword>
<dbReference type="RefSeq" id="WP_083251821.1">
    <property type="nucleotide sequence ID" value="NZ_FOFP01000006.1"/>
</dbReference>
<dbReference type="EMBL" id="FOFP01000006">
    <property type="protein sequence ID" value="SEQ44350.1"/>
    <property type="molecule type" value="Genomic_DNA"/>
</dbReference>
<dbReference type="PANTHER" id="PTHR43124:SF3">
    <property type="entry name" value="CHLORAMPHENICOL EFFLUX PUMP RV0191"/>
    <property type="match status" value="1"/>
</dbReference>
<evidence type="ECO:0000256" key="1">
    <source>
        <dbReference type="ARBA" id="ARBA00004651"/>
    </source>
</evidence>
<evidence type="ECO:0000256" key="2">
    <source>
        <dbReference type="ARBA" id="ARBA00022475"/>
    </source>
</evidence>
<proteinExistence type="predicted"/>
<evidence type="ECO:0000259" key="7">
    <source>
        <dbReference type="PROSITE" id="PS50850"/>
    </source>
</evidence>
<dbReference type="PANTHER" id="PTHR43124">
    <property type="entry name" value="PURINE EFFLUX PUMP PBUE"/>
    <property type="match status" value="1"/>
</dbReference>
<dbReference type="InterPro" id="IPR020846">
    <property type="entry name" value="MFS_dom"/>
</dbReference>
<feature type="transmembrane region" description="Helical" evidence="6">
    <location>
        <begin position="336"/>
        <end position="357"/>
    </location>
</feature>
<feature type="transmembrane region" description="Helical" evidence="6">
    <location>
        <begin position="12"/>
        <end position="31"/>
    </location>
</feature>
<keyword evidence="4 6" id="KW-1133">Transmembrane helix</keyword>
<evidence type="ECO:0000256" key="4">
    <source>
        <dbReference type="ARBA" id="ARBA00022989"/>
    </source>
</evidence>
<keyword evidence="3 6" id="KW-0812">Transmembrane</keyword>
<dbReference type="SUPFAM" id="SSF103473">
    <property type="entry name" value="MFS general substrate transporter"/>
    <property type="match status" value="1"/>
</dbReference>
<feature type="transmembrane region" description="Helical" evidence="6">
    <location>
        <begin position="277"/>
        <end position="296"/>
    </location>
</feature>
<keyword evidence="2" id="KW-1003">Cell membrane</keyword>
<gene>
    <name evidence="8" type="ORF">SAMN05216600_10610</name>
</gene>
<dbReference type="InterPro" id="IPR011701">
    <property type="entry name" value="MFS"/>
</dbReference>
<feature type="transmembrane region" description="Helical" evidence="6">
    <location>
        <begin position="79"/>
        <end position="99"/>
    </location>
</feature>
<dbReference type="InterPro" id="IPR036259">
    <property type="entry name" value="MFS_trans_sf"/>
</dbReference>
<dbReference type="Gene3D" id="1.20.1250.20">
    <property type="entry name" value="MFS general substrate transporter like domains"/>
    <property type="match status" value="1"/>
</dbReference>
<evidence type="ECO:0000313" key="8">
    <source>
        <dbReference type="EMBL" id="SEQ44350.1"/>
    </source>
</evidence>
<dbReference type="Proteomes" id="UP000198512">
    <property type="component" value="Unassembled WGS sequence"/>
</dbReference>